<dbReference type="GO" id="GO:0003723">
    <property type="term" value="F:RNA binding"/>
    <property type="evidence" value="ECO:0007669"/>
    <property type="project" value="InterPro"/>
</dbReference>
<dbReference type="eggNOG" id="COG0781">
    <property type="taxonomic scope" value="Bacteria"/>
</dbReference>
<dbReference type="EMBL" id="CP007521">
    <property type="protein sequence ID" value="AIA29302.1"/>
    <property type="molecule type" value="Genomic_DNA"/>
</dbReference>
<evidence type="ECO:0000313" key="2">
    <source>
        <dbReference type="Proteomes" id="UP000027088"/>
    </source>
</evidence>
<keyword evidence="2" id="KW-1185">Reference proteome</keyword>
<dbReference type="InterPro" id="IPR035926">
    <property type="entry name" value="NusB-like_sf"/>
</dbReference>
<dbReference type="RefSeq" id="WP_038561171.1">
    <property type="nucleotide sequence ID" value="NZ_AP018940.1"/>
</dbReference>
<dbReference type="Gene3D" id="1.10.940.10">
    <property type="entry name" value="NusB-like"/>
    <property type="match status" value="1"/>
</dbReference>
<reference evidence="1 2" key="1">
    <citation type="journal article" date="2014" name="Genome Announc.">
        <title>Complete Genome Sequence of the Bovine Mastitis Pathogen Mycoplasma californicum Strain ST-6T (ATCC 33461T).</title>
        <authorList>
            <person name="Calcutt M.J."/>
            <person name="Foecking M.F."/>
            <person name="Fox L.K."/>
        </authorList>
    </citation>
    <scope>NUCLEOTIDE SEQUENCE [LARGE SCALE GENOMIC DNA]</scope>
    <source>
        <strain evidence="1 2">ST-6</strain>
    </source>
</reference>
<dbReference type="KEGG" id="mcr:MCFN_00685"/>
<dbReference type="Pfam" id="PF01029">
    <property type="entry name" value="NusB"/>
    <property type="match status" value="1"/>
</dbReference>
<name>A0A059XVQ5_9BACT</name>
<dbReference type="AlphaFoldDB" id="A0A059XVQ5"/>
<gene>
    <name evidence="1" type="primary">nusB</name>
    <name evidence="1" type="ORF">MCFN_00685</name>
</gene>
<proteinExistence type="predicted"/>
<evidence type="ECO:0000313" key="1">
    <source>
        <dbReference type="EMBL" id="AIA29302.1"/>
    </source>
</evidence>
<dbReference type="OrthoDB" id="389272at2"/>
<dbReference type="Proteomes" id="UP000027088">
    <property type="component" value="Chromosome"/>
</dbReference>
<dbReference type="GO" id="GO:0006355">
    <property type="term" value="P:regulation of DNA-templated transcription"/>
    <property type="evidence" value="ECO:0007669"/>
    <property type="project" value="InterPro"/>
</dbReference>
<dbReference type="SUPFAM" id="SSF48013">
    <property type="entry name" value="NusB-like"/>
    <property type="match status" value="1"/>
</dbReference>
<protein>
    <submittedName>
        <fullName evidence="1">Antitermination protein NusB</fullName>
    </submittedName>
</protein>
<dbReference type="InterPro" id="IPR006027">
    <property type="entry name" value="NusB_RsmB_TIM44"/>
</dbReference>
<organism evidence="1 2">
    <name type="scientific">Mycoplasmopsis californica</name>
    <dbReference type="NCBI Taxonomy" id="2113"/>
    <lineage>
        <taxon>Bacteria</taxon>
        <taxon>Bacillati</taxon>
        <taxon>Mycoplasmatota</taxon>
        <taxon>Mycoplasmoidales</taxon>
        <taxon>Metamycoplasmataceae</taxon>
        <taxon>Mycoplasmopsis</taxon>
    </lineage>
</organism>
<accession>A0A059XVQ5</accession>
<sequence length="138" mass="16302">MKSRRTNRIEIVNAIYACELLQNYDLKSIFENNDHLEMEQFKQIQKVVSNVDVFRKVIEKFLEIKTWEQESPLVRAIILNATYELFSIPPKVAINEAVEITKDFFGEESNLYKHVNKVLDRVYKYSVANEALIRTMIK</sequence>